<protein>
    <submittedName>
        <fullName evidence="1">Uncharacterized protein</fullName>
    </submittedName>
</protein>
<sequence>MDNKIITEIDRPLCIRSCGNCKQNILEFLSAIIPLLWELNGFLLNFKDWSERVPAGGQSSWVISRSNGGVCFVNHHRGEKRGSLASLQLEFT</sequence>
<keyword evidence="2" id="KW-1185">Reference proteome</keyword>
<comment type="caution">
    <text evidence="1">The sequence shown here is derived from an EMBL/GenBank/DDBJ whole genome shotgun (WGS) entry which is preliminary data.</text>
</comment>
<proteinExistence type="predicted"/>
<organism evidence="1 2">
    <name type="scientific">Nepenthes gracilis</name>
    <name type="common">Slender pitcher plant</name>
    <dbReference type="NCBI Taxonomy" id="150966"/>
    <lineage>
        <taxon>Eukaryota</taxon>
        <taxon>Viridiplantae</taxon>
        <taxon>Streptophyta</taxon>
        <taxon>Embryophyta</taxon>
        <taxon>Tracheophyta</taxon>
        <taxon>Spermatophyta</taxon>
        <taxon>Magnoliopsida</taxon>
        <taxon>eudicotyledons</taxon>
        <taxon>Gunneridae</taxon>
        <taxon>Pentapetalae</taxon>
        <taxon>Caryophyllales</taxon>
        <taxon>Nepenthaceae</taxon>
        <taxon>Nepenthes</taxon>
    </lineage>
</organism>
<accession>A0AAD3SL59</accession>
<evidence type="ECO:0000313" key="1">
    <source>
        <dbReference type="EMBL" id="GMH13238.1"/>
    </source>
</evidence>
<dbReference type="AlphaFoldDB" id="A0AAD3SL59"/>
<name>A0AAD3SL59_NEPGR</name>
<gene>
    <name evidence="1" type="ORF">Nepgr_015079</name>
</gene>
<reference evidence="1" key="1">
    <citation type="submission" date="2023-05" db="EMBL/GenBank/DDBJ databases">
        <title>Nepenthes gracilis genome sequencing.</title>
        <authorList>
            <person name="Fukushima K."/>
        </authorList>
    </citation>
    <scope>NUCLEOTIDE SEQUENCE</scope>
    <source>
        <strain evidence="1">SING2019-196</strain>
    </source>
</reference>
<dbReference type="Proteomes" id="UP001279734">
    <property type="component" value="Unassembled WGS sequence"/>
</dbReference>
<evidence type="ECO:0000313" key="2">
    <source>
        <dbReference type="Proteomes" id="UP001279734"/>
    </source>
</evidence>
<dbReference type="EMBL" id="BSYO01000012">
    <property type="protein sequence ID" value="GMH13238.1"/>
    <property type="molecule type" value="Genomic_DNA"/>
</dbReference>